<sequence length="291" mass="33423">MKKYLTLTRETLSLTIAKREFYEKNGYIIFPRLISSEVLEQCAKRFDDIAEGKVDRGMMTVMRDIVDRRAVNKVQDINHDQIFRSYIEDKKILDIVEAFTGPNIMAMHSMLIAKPPDSGFNSSRHPPHQDLYYFPFRPANSIVAAWTAVEPCHTSNGCLFVSSGSHIPQRLYPHGYPKDKNATNKFYHGIHGLPKSMVWIDLEMEPGDTVFFHPLLVHGSGVNKSNRTRKAISCHYASAECQYIDIRGTVQEPIRNEILELVKKRYPTADIEYNDVWRMKSSLVRGIRSSL</sequence>
<reference evidence="5" key="2">
    <citation type="submission" date="2021-04" db="EMBL/GenBank/DDBJ databases">
        <title>Genome-wide patterns of bracovirus chromosomal integration into multiple host tissues during parasitism.</title>
        <authorList>
            <person name="Chebbi M.A.C."/>
        </authorList>
    </citation>
    <scope>NUCLEOTIDE SEQUENCE</scope>
    <source>
        <tissue evidence="5">Whole body</tissue>
    </source>
</reference>
<dbReference type="AlphaFoldDB" id="A0A8J5R453"/>
<dbReference type="GO" id="GO:0048244">
    <property type="term" value="F:phytanoyl-CoA dioxygenase activity"/>
    <property type="evidence" value="ECO:0007669"/>
    <property type="project" value="UniProtKB-EC"/>
</dbReference>
<evidence type="ECO:0000256" key="4">
    <source>
        <dbReference type="ARBA" id="ARBA00034924"/>
    </source>
</evidence>
<dbReference type="PANTHER" id="PTHR21308">
    <property type="entry name" value="PHYTANOYL-COA ALPHA-HYDROXYLASE"/>
    <property type="match status" value="1"/>
</dbReference>
<evidence type="ECO:0000313" key="6">
    <source>
        <dbReference type="Proteomes" id="UP000729913"/>
    </source>
</evidence>
<evidence type="ECO:0000256" key="2">
    <source>
        <dbReference type="ARBA" id="ARBA00034809"/>
    </source>
</evidence>
<accession>A0A8J5R453</accession>
<name>A0A8J5R453_9HYME</name>
<dbReference type="InterPro" id="IPR008775">
    <property type="entry name" value="Phytyl_CoA_dOase-like"/>
</dbReference>
<comment type="similarity">
    <text evidence="1">Belongs to the PhyH family.</text>
</comment>
<dbReference type="EMBL" id="JAAOIC020000019">
    <property type="protein sequence ID" value="KAG8041247.1"/>
    <property type="molecule type" value="Genomic_DNA"/>
</dbReference>
<protein>
    <recommendedName>
        <fullName evidence="2">phytanoyl-CoA dioxygenase</fullName>
        <ecNumber evidence="2">1.14.11.18</ecNumber>
    </recommendedName>
    <alternativeName>
        <fullName evidence="3">Phytanic acid oxidase</fullName>
    </alternativeName>
    <alternativeName>
        <fullName evidence="4">Phytanoyl-CoA alpha-hydroxylase</fullName>
    </alternativeName>
</protein>
<evidence type="ECO:0000256" key="3">
    <source>
        <dbReference type="ARBA" id="ARBA00034921"/>
    </source>
</evidence>
<dbReference type="InterPro" id="IPR047128">
    <property type="entry name" value="PhyH"/>
</dbReference>
<comment type="caution">
    <text evidence="5">The sequence shown here is derived from an EMBL/GenBank/DDBJ whole genome shotgun (WGS) entry which is preliminary data.</text>
</comment>
<gene>
    <name evidence="5" type="ORF">G9C98_002235</name>
</gene>
<dbReference type="PANTHER" id="PTHR21308:SF1">
    <property type="entry name" value="PHYTANOYL-COA DIOXYGENASE, PEROXISOMAL"/>
    <property type="match status" value="1"/>
</dbReference>
<dbReference type="Proteomes" id="UP000729913">
    <property type="component" value="Unassembled WGS sequence"/>
</dbReference>
<dbReference type="Pfam" id="PF05721">
    <property type="entry name" value="PhyH"/>
    <property type="match status" value="1"/>
</dbReference>
<keyword evidence="6" id="KW-1185">Reference proteome</keyword>
<organism evidence="5 6">
    <name type="scientific">Cotesia typhae</name>
    <dbReference type="NCBI Taxonomy" id="2053667"/>
    <lineage>
        <taxon>Eukaryota</taxon>
        <taxon>Metazoa</taxon>
        <taxon>Ecdysozoa</taxon>
        <taxon>Arthropoda</taxon>
        <taxon>Hexapoda</taxon>
        <taxon>Insecta</taxon>
        <taxon>Pterygota</taxon>
        <taxon>Neoptera</taxon>
        <taxon>Endopterygota</taxon>
        <taxon>Hymenoptera</taxon>
        <taxon>Apocrita</taxon>
        <taxon>Ichneumonoidea</taxon>
        <taxon>Braconidae</taxon>
        <taxon>Microgastrinae</taxon>
        <taxon>Cotesia</taxon>
    </lineage>
</organism>
<dbReference type="GO" id="GO:0001561">
    <property type="term" value="P:fatty acid alpha-oxidation"/>
    <property type="evidence" value="ECO:0007669"/>
    <property type="project" value="InterPro"/>
</dbReference>
<evidence type="ECO:0000313" key="5">
    <source>
        <dbReference type="EMBL" id="KAG8041247.1"/>
    </source>
</evidence>
<dbReference type="OrthoDB" id="2328924at2759"/>
<reference evidence="5" key="1">
    <citation type="submission" date="2020-03" db="EMBL/GenBank/DDBJ databases">
        <authorList>
            <person name="Chebbi M.A."/>
            <person name="Drezen J.M."/>
        </authorList>
    </citation>
    <scope>NUCLEOTIDE SEQUENCE</scope>
    <source>
        <tissue evidence="5">Whole body</tissue>
    </source>
</reference>
<proteinExistence type="inferred from homology"/>
<evidence type="ECO:0000256" key="1">
    <source>
        <dbReference type="ARBA" id="ARBA00005830"/>
    </source>
</evidence>
<dbReference type="EC" id="1.14.11.18" evidence="2"/>